<evidence type="ECO:0000256" key="1">
    <source>
        <dbReference type="SAM" id="MobiDB-lite"/>
    </source>
</evidence>
<sequence length="44" mass="4751">MLDTNKRQAVAAEPEPLEASFRELEELSEEDSAALLAESSNTSA</sequence>
<dbReference type="AlphaFoldDB" id="A0A9X3J185"/>
<comment type="caution">
    <text evidence="2">The sequence shown here is derived from an EMBL/GenBank/DDBJ whole genome shotgun (WGS) entry which is preliminary data.</text>
</comment>
<dbReference type="EMBL" id="JAPNKE010000002">
    <property type="protein sequence ID" value="MCY1009808.1"/>
    <property type="molecule type" value="Genomic_DNA"/>
</dbReference>
<dbReference type="Proteomes" id="UP001150924">
    <property type="component" value="Unassembled WGS sequence"/>
</dbReference>
<feature type="compositionally biased region" description="Low complexity" evidence="1">
    <location>
        <begin position="33"/>
        <end position="44"/>
    </location>
</feature>
<reference evidence="2" key="1">
    <citation type="submission" date="2022-11" db="EMBL/GenBank/DDBJ databases">
        <title>Minimal conservation of predation-associated metabolite biosynthetic gene clusters underscores biosynthetic potential of Myxococcota including descriptions for ten novel species: Archangium lansinium sp. nov., Myxococcus landrumus sp. nov., Nannocystis bai.</title>
        <authorList>
            <person name="Ahearne A."/>
            <person name="Stevens C."/>
            <person name="Phillips K."/>
        </authorList>
    </citation>
    <scope>NUCLEOTIDE SEQUENCE</scope>
    <source>
        <strain evidence="2">Na p29</strain>
    </source>
</reference>
<accession>A0A9X3J185</accession>
<keyword evidence="3" id="KW-1185">Reference proteome</keyword>
<evidence type="ECO:0000313" key="3">
    <source>
        <dbReference type="Proteomes" id="UP001150924"/>
    </source>
</evidence>
<name>A0A9X3J185_9BACT</name>
<dbReference type="RefSeq" id="WP_267772519.1">
    <property type="nucleotide sequence ID" value="NZ_JAPNKE010000002.1"/>
</dbReference>
<gene>
    <name evidence="2" type="ORF">OV079_30460</name>
</gene>
<feature type="region of interest" description="Disordered" evidence="1">
    <location>
        <begin position="24"/>
        <end position="44"/>
    </location>
</feature>
<evidence type="ECO:0000313" key="2">
    <source>
        <dbReference type="EMBL" id="MCY1009808.1"/>
    </source>
</evidence>
<proteinExistence type="predicted"/>
<organism evidence="2 3">
    <name type="scientific">Nannocystis pusilla</name>
    <dbReference type="NCBI Taxonomy" id="889268"/>
    <lineage>
        <taxon>Bacteria</taxon>
        <taxon>Pseudomonadati</taxon>
        <taxon>Myxococcota</taxon>
        <taxon>Polyangia</taxon>
        <taxon>Nannocystales</taxon>
        <taxon>Nannocystaceae</taxon>
        <taxon>Nannocystis</taxon>
    </lineage>
</organism>
<protein>
    <submittedName>
        <fullName evidence="2">Uncharacterized protein</fullName>
    </submittedName>
</protein>